<feature type="compositionally biased region" description="Basic and acidic residues" evidence="1">
    <location>
        <begin position="149"/>
        <end position="193"/>
    </location>
</feature>
<feature type="compositionally biased region" description="Low complexity" evidence="1">
    <location>
        <begin position="451"/>
        <end position="469"/>
    </location>
</feature>
<keyword evidence="4" id="KW-1185">Reference proteome</keyword>
<evidence type="ECO:0000313" key="3">
    <source>
        <dbReference type="EMBL" id="KNC81476.1"/>
    </source>
</evidence>
<dbReference type="Gene3D" id="1.10.220.150">
    <property type="entry name" value="Arf GTPase activating protein"/>
    <property type="match status" value="1"/>
</dbReference>
<dbReference type="InterPro" id="IPR037278">
    <property type="entry name" value="ARFGAP/RecO"/>
</dbReference>
<feature type="compositionally biased region" description="Basic and acidic residues" evidence="1">
    <location>
        <begin position="239"/>
        <end position="263"/>
    </location>
</feature>
<feature type="region of interest" description="Disordered" evidence="1">
    <location>
        <begin position="128"/>
        <end position="376"/>
    </location>
</feature>
<dbReference type="GO" id="GO:0005096">
    <property type="term" value="F:GTPase activator activity"/>
    <property type="evidence" value="ECO:0007669"/>
    <property type="project" value="InterPro"/>
</dbReference>
<feature type="compositionally biased region" description="Gly residues" evidence="1">
    <location>
        <begin position="129"/>
        <end position="139"/>
    </location>
</feature>
<accession>A0A0L0FY35</accession>
<evidence type="ECO:0000313" key="4">
    <source>
        <dbReference type="Proteomes" id="UP000054560"/>
    </source>
</evidence>
<dbReference type="InterPro" id="IPR038508">
    <property type="entry name" value="ArfGAP_dom_sf"/>
</dbReference>
<dbReference type="RefSeq" id="XP_014155378.1">
    <property type="nucleotide sequence ID" value="XM_014299903.1"/>
</dbReference>
<dbReference type="Pfam" id="PF01412">
    <property type="entry name" value="ArfGap"/>
    <property type="match status" value="1"/>
</dbReference>
<dbReference type="SMART" id="SM00105">
    <property type="entry name" value="ArfGap"/>
    <property type="match status" value="1"/>
</dbReference>
<evidence type="ECO:0000259" key="2">
    <source>
        <dbReference type="SMART" id="SM00105"/>
    </source>
</evidence>
<feature type="compositionally biased region" description="Low complexity" evidence="1">
    <location>
        <begin position="334"/>
        <end position="344"/>
    </location>
</feature>
<feature type="region of interest" description="Disordered" evidence="1">
    <location>
        <begin position="446"/>
        <end position="469"/>
    </location>
</feature>
<feature type="region of interest" description="Disordered" evidence="1">
    <location>
        <begin position="405"/>
        <end position="424"/>
    </location>
</feature>
<dbReference type="STRING" id="667725.A0A0L0FY35"/>
<dbReference type="GeneID" id="25906708"/>
<feature type="compositionally biased region" description="Basic and acidic residues" evidence="1">
    <location>
        <begin position="317"/>
        <end position="330"/>
    </location>
</feature>
<proteinExistence type="predicted"/>
<dbReference type="InterPro" id="IPR044820">
    <property type="entry name" value="AGD14-like"/>
</dbReference>
<dbReference type="PANTHER" id="PTHR46085">
    <property type="entry name" value="ARFGAP/RECO-RELATED"/>
    <property type="match status" value="1"/>
</dbReference>
<dbReference type="Proteomes" id="UP000054560">
    <property type="component" value="Unassembled WGS sequence"/>
</dbReference>
<gene>
    <name evidence="3" type="ORF">SARC_06204</name>
</gene>
<protein>
    <recommendedName>
        <fullName evidence="2">Arf-GAP domain-containing protein</fullName>
    </recommendedName>
</protein>
<dbReference type="InterPro" id="IPR001164">
    <property type="entry name" value="ArfGAP_dom"/>
</dbReference>
<feature type="domain" description="Arf-GAP" evidence="2">
    <location>
        <begin position="9"/>
        <end position="135"/>
    </location>
</feature>
<evidence type="ECO:0000256" key="1">
    <source>
        <dbReference type="SAM" id="MobiDB-lite"/>
    </source>
</evidence>
<dbReference type="SUPFAM" id="SSF57863">
    <property type="entry name" value="ArfGap/RecO-like zinc finger"/>
    <property type="match status" value="1"/>
</dbReference>
<dbReference type="AlphaFoldDB" id="A0A0L0FY35"/>
<reference evidence="3 4" key="1">
    <citation type="submission" date="2011-02" db="EMBL/GenBank/DDBJ databases">
        <title>The Genome Sequence of Sphaeroforma arctica JP610.</title>
        <authorList>
            <consortium name="The Broad Institute Genome Sequencing Platform"/>
            <person name="Russ C."/>
            <person name="Cuomo C."/>
            <person name="Young S.K."/>
            <person name="Zeng Q."/>
            <person name="Gargeya S."/>
            <person name="Alvarado L."/>
            <person name="Berlin A."/>
            <person name="Chapman S.B."/>
            <person name="Chen Z."/>
            <person name="Freedman E."/>
            <person name="Gellesch M."/>
            <person name="Goldberg J."/>
            <person name="Griggs A."/>
            <person name="Gujja S."/>
            <person name="Heilman E."/>
            <person name="Heiman D."/>
            <person name="Howarth C."/>
            <person name="Mehta T."/>
            <person name="Neiman D."/>
            <person name="Pearson M."/>
            <person name="Roberts A."/>
            <person name="Saif S."/>
            <person name="Shea T."/>
            <person name="Shenoy N."/>
            <person name="Sisk P."/>
            <person name="Stolte C."/>
            <person name="Sykes S."/>
            <person name="White J."/>
            <person name="Yandava C."/>
            <person name="Burger G."/>
            <person name="Gray M.W."/>
            <person name="Holland P.W.H."/>
            <person name="King N."/>
            <person name="Lang F.B.F."/>
            <person name="Roger A.J."/>
            <person name="Ruiz-Trillo I."/>
            <person name="Haas B."/>
            <person name="Nusbaum C."/>
            <person name="Birren B."/>
        </authorList>
    </citation>
    <scope>NUCLEOTIDE SEQUENCE [LARGE SCALE GENOMIC DNA]</scope>
    <source>
        <strain evidence="3 4">JP610</strain>
    </source>
</reference>
<sequence>MAPRGQSDDQVLAGLRKLPENKICPNCHAKATLGHANVCIPFKTFVCSDCKSAHQAFSQRIKTINMSTFTHDEVESLRPENGGSNKIAEETFMGDYSERQLPRPRKGDVHTVWKDFVQRVYIDKEFFVGGRGSRGGSGHGYSDSDDDDRDRNRDRDEGRYRRNDSRSQPDRRDRGGDYRGRDSDKGRTSERRRSPSLSPEPRYASTSSSSRKRSERDKPSAPKYDPPSIRNTGSGRTKSRYDESPKTSYRDGGGGRDARDRGSSSRYAASPKTSRASDRGRYDDGGDDRDRRVSGARDNRDRSLTPPPVRDGVSRSGDGEVRARRKDASRPARRGVSGRTTGGRAQASHSHRNDSLSPVRRADKGSERPPPMADLLADDDALTSGVQQLGIGGDDGDFDNWDSFQGGAAPAPVENAGGLNDGFGQSLIGDPLQASSATVHNPANDILAMFGQPPGSSMQMQPSTSSSAAMPGNMMPMFAGSGNGVASSNAMSGFGTTTPSVPMGGPVNTSVPTNPMFGFGAMPAYGGGQANTTAGMGAGGFASNPAAMNMGHPTPAFASAGVYNTQQHTPSYGLPSQGMNTGMNAFPAGGAMNAFGSGGGVMASTEPASTGWSSTEAQQKQTKAPEGAFNGLNW</sequence>
<dbReference type="PANTHER" id="PTHR46085:SF3">
    <property type="entry name" value="ARF GTPASE ACTIVATING PROTEIN"/>
    <property type="match status" value="1"/>
</dbReference>
<dbReference type="OrthoDB" id="6036at2759"/>
<feature type="compositionally biased region" description="Low complexity" evidence="1">
    <location>
        <begin position="195"/>
        <end position="209"/>
    </location>
</feature>
<feature type="compositionally biased region" description="Polar residues" evidence="1">
    <location>
        <begin position="606"/>
        <end position="622"/>
    </location>
</feature>
<feature type="region of interest" description="Disordered" evidence="1">
    <location>
        <begin position="604"/>
        <end position="634"/>
    </location>
</feature>
<dbReference type="eggNOG" id="KOG0702">
    <property type="taxonomic scope" value="Eukaryota"/>
</dbReference>
<organism evidence="3 4">
    <name type="scientific">Sphaeroforma arctica JP610</name>
    <dbReference type="NCBI Taxonomy" id="667725"/>
    <lineage>
        <taxon>Eukaryota</taxon>
        <taxon>Ichthyosporea</taxon>
        <taxon>Ichthyophonida</taxon>
        <taxon>Sphaeroforma</taxon>
    </lineage>
</organism>
<dbReference type="EMBL" id="KQ242029">
    <property type="protein sequence ID" value="KNC81476.1"/>
    <property type="molecule type" value="Genomic_DNA"/>
</dbReference>
<name>A0A0L0FY35_9EUKA</name>
<feature type="compositionally biased region" description="Basic and acidic residues" evidence="1">
    <location>
        <begin position="275"/>
        <end position="303"/>
    </location>
</feature>